<evidence type="ECO:0000256" key="3">
    <source>
        <dbReference type="ARBA" id="ARBA00022989"/>
    </source>
</evidence>
<dbReference type="InterPro" id="IPR002523">
    <property type="entry name" value="MgTranspt_CorA/ZnTranspt_ZntB"/>
</dbReference>
<dbReference type="Gene3D" id="1.20.58.340">
    <property type="entry name" value="Magnesium transport protein CorA, transmembrane region"/>
    <property type="match status" value="1"/>
</dbReference>
<keyword evidence="4 6" id="KW-0472">Membrane</keyword>
<reference evidence="7" key="1">
    <citation type="journal article" date="2020" name="Stud. Mycol.">
        <title>101 Dothideomycetes genomes: a test case for predicting lifestyles and emergence of pathogens.</title>
        <authorList>
            <person name="Haridas S."/>
            <person name="Albert R."/>
            <person name="Binder M."/>
            <person name="Bloem J."/>
            <person name="Labutti K."/>
            <person name="Salamov A."/>
            <person name="Andreopoulos B."/>
            <person name="Baker S."/>
            <person name="Barry K."/>
            <person name="Bills G."/>
            <person name="Bluhm B."/>
            <person name="Cannon C."/>
            <person name="Castanera R."/>
            <person name="Culley D."/>
            <person name="Daum C."/>
            <person name="Ezra D."/>
            <person name="Gonzalez J."/>
            <person name="Henrissat B."/>
            <person name="Kuo A."/>
            <person name="Liang C."/>
            <person name="Lipzen A."/>
            <person name="Lutzoni F."/>
            <person name="Magnuson J."/>
            <person name="Mondo S."/>
            <person name="Nolan M."/>
            <person name="Ohm R."/>
            <person name="Pangilinan J."/>
            <person name="Park H.-J."/>
            <person name="Ramirez L."/>
            <person name="Alfaro M."/>
            <person name="Sun H."/>
            <person name="Tritt A."/>
            <person name="Yoshinaga Y."/>
            <person name="Zwiers L.-H."/>
            <person name="Turgeon B."/>
            <person name="Goodwin S."/>
            <person name="Spatafora J."/>
            <person name="Crous P."/>
            <person name="Grigoriev I."/>
        </authorList>
    </citation>
    <scope>NUCLEOTIDE SEQUENCE</scope>
    <source>
        <strain evidence="7">CBS 110217</strain>
    </source>
</reference>
<keyword evidence="3 6" id="KW-1133">Transmembrane helix</keyword>
<proteinExistence type="predicted"/>
<keyword evidence="2 6" id="KW-0812">Transmembrane</keyword>
<feature type="compositionally biased region" description="Polar residues" evidence="5">
    <location>
        <begin position="955"/>
        <end position="973"/>
    </location>
</feature>
<comment type="subcellular location">
    <subcellularLocation>
        <location evidence="1">Cell membrane</location>
        <topology evidence="1">Multi-pass membrane protein</topology>
    </subcellularLocation>
</comment>
<dbReference type="GO" id="GO:0050897">
    <property type="term" value="F:cobalt ion binding"/>
    <property type="evidence" value="ECO:0007669"/>
    <property type="project" value="TreeGrafter"/>
</dbReference>
<dbReference type="InterPro" id="IPR045863">
    <property type="entry name" value="CorA_TM1_TM2"/>
</dbReference>
<dbReference type="PANTHER" id="PTHR46494">
    <property type="entry name" value="CORA FAMILY METAL ION TRANSPORTER (EUROFUNG)"/>
    <property type="match status" value="1"/>
</dbReference>
<dbReference type="GO" id="GO:0015087">
    <property type="term" value="F:cobalt ion transmembrane transporter activity"/>
    <property type="evidence" value="ECO:0007669"/>
    <property type="project" value="TreeGrafter"/>
</dbReference>
<feature type="transmembrane region" description="Helical" evidence="6">
    <location>
        <begin position="914"/>
        <end position="936"/>
    </location>
</feature>
<feature type="transmembrane region" description="Helical" evidence="6">
    <location>
        <begin position="878"/>
        <end position="902"/>
    </location>
</feature>
<dbReference type="GO" id="GO:0015095">
    <property type="term" value="F:magnesium ion transmembrane transporter activity"/>
    <property type="evidence" value="ECO:0007669"/>
    <property type="project" value="TreeGrafter"/>
</dbReference>
<evidence type="ECO:0000256" key="4">
    <source>
        <dbReference type="ARBA" id="ARBA00023136"/>
    </source>
</evidence>
<dbReference type="GO" id="GO:0005886">
    <property type="term" value="C:plasma membrane"/>
    <property type="evidence" value="ECO:0007669"/>
    <property type="project" value="UniProtKB-SubCell"/>
</dbReference>
<dbReference type="Pfam" id="PF01544">
    <property type="entry name" value="CorA"/>
    <property type="match status" value="1"/>
</dbReference>
<sequence length="989" mass="112009">GKTAVHIHDLPGPTNKLVHDSMTMAWYHLTATQLDFSHFTKTCRDIVDLPERMQTLVQELSIKIDRHKKRSYAEGYFIEPGTVLRADEKCQPDPQSVIFSCIPYFDLQTMASKSGKTLKPRLSPPRTLLQSLYPDESVRERDSEQAYKKFGTSKSNKIVYVPSIWMMNIGWNIVVTCGHKTLDEEMVNSLKVVHEDLKQLRSTDITANTLTNIRLTDWIGRVHLYPLGMCRSYFQLEQRLKGLRRVSHDERNSKLLQVAWVNSGTVQLIKPGDWSSLVRRTDLIFLDIKALNTEDVLKLQPLAKTESMSPLPSIASADSFPPFFHWPMGSGAETSSPKAKLASPAISQLDHIAKRLDFVEKSMMNERLDIDDTTTEVDRAFASSAFYEGLSQAQHSQIMSQFQSLEPVPAQYDRSTQHEKVIGSQCDDMGLKAASFCKIVYTTTCLFVEDVDSSAILRKLWGAFASIHHIIADMQRRGIVLYGTPKVSSVLGHREKDMRSSAGWYVRTGKNAIAPRSEANEKLQRSIKRCGRCRSIRPFNSSQAAIDHLQQHLRSIAEPETVGEDLGGAVSQPNSTNTLGYNFEDWVIEEQQLRREGGNDDLLKILTQACSESYALLLQAKDLADGVKDEQGKLLELYTFPRQLIDSFRQLVVYYLAVERALHRTHSICLKENTMDDDNGREYNLPSLERGYVVPSVLKQFYKGAQQSLTIVRDDLCKIAKVDPPPDPMQDLSLSAPYVCGWLMRRLLVKPLEEQLTIGEMYRDYLSTIQFQVNHRPGKRLIRSINLLQEELQALIQVNTWQTKLIENYTRVVDDATCEKDVPHRRAMFPFERMLLRSCLDNLELHLEDYRELSRRCNPLSDRTKQSLEINEEDHGKAIMVFTIVTIIFLPLSFVTSYLGMNTIDIRDMGSGQSLFWTIAIPLTAVTMGAAMFIGYNGDDLRDKLSAILHPKKTAGTTGHKQGASRLNSTENVDSADVADNAEYASPLP</sequence>
<protein>
    <submittedName>
        <fullName evidence="7">Uncharacterized protein</fullName>
    </submittedName>
</protein>
<dbReference type="AlphaFoldDB" id="A0A9P4LIS6"/>
<feature type="non-terminal residue" evidence="7">
    <location>
        <position position="989"/>
    </location>
</feature>
<comment type="caution">
    <text evidence="7">The sequence shown here is derived from an EMBL/GenBank/DDBJ whole genome shotgun (WGS) entry which is preliminary data.</text>
</comment>
<evidence type="ECO:0000256" key="2">
    <source>
        <dbReference type="ARBA" id="ARBA00022692"/>
    </source>
</evidence>
<evidence type="ECO:0000256" key="1">
    <source>
        <dbReference type="ARBA" id="ARBA00004651"/>
    </source>
</evidence>
<evidence type="ECO:0000313" key="7">
    <source>
        <dbReference type="EMBL" id="KAF2026898.1"/>
    </source>
</evidence>
<evidence type="ECO:0000256" key="6">
    <source>
        <dbReference type="SAM" id="Phobius"/>
    </source>
</evidence>
<keyword evidence="8" id="KW-1185">Reference proteome</keyword>
<organism evidence="7 8">
    <name type="scientific">Setomelanomma holmii</name>
    <dbReference type="NCBI Taxonomy" id="210430"/>
    <lineage>
        <taxon>Eukaryota</taxon>
        <taxon>Fungi</taxon>
        <taxon>Dikarya</taxon>
        <taxon>Ascomycota</taxon>
        <taxon>Pezizomycotina</taxon>
        <taxon>Dothideomycetes</taxon>
        <taxon>Pleosporomycetidae</taxon>
        <taxon>Pleosporales</taxon>
        <taxon>Pleosporineae</taxon>
        <taxon>Phaeosphaeriaceae</taxon>
        <taxon>Setomelanomma</taxon>
    </lineage>
</organism>
<dbReference type="PANTHER" id="PTHR46494:SF1">
    <property type="entry name" value="CORA FAMILY METAL ION TRANSPORTER (EUROFUNG)"/>
    <property type="match status" value="1"/>
</dbReference>
<feature type="region of interest" description="Disordered" evidence="5">
    <location>
        <begin position="954"/>
        <end position="989"/>
    </location>
</feature>
<name>A0A9P4LIS6_9PLEO</name>
<evidence type="ECO:0000256" key="5">
    <source>
        <dbReference type="SAM" id="MobiDB-lite"/>
    </source>
</evidence>
<gene>
    <name evidence="7" type="ORF">EK21DRAFT_33642</name>
</gene>
<accession>A0A9P4LIS6</accession>
<dbReference type="SUPFAM" id="SSF144083">
    <property type="entry name" value="Magnesium transport protein CorA, transmembrane region"/>
    <property type="match status" value="1"/>
</dbReference>
<dbReference type="OrthoDB" id="5430750at2759"/>
<dbReference type="Proteomes" id="UP000799777">
    <property type="component" value="Unassembled WGS sequence"/>
</dbReference>
<evidence type="ECO:0000313" key="8">
    <source>
        <dbReference type="Proteomes" id="UP000799777"/>
    </source>
</evidence>
<feature type="non-terminal residue" evidence="7">
    <location>
        <position position="1"/>
    </location>
</feature>
<dbReference type="GO" id="GO:0000287">
    <property type="term" value="F:magnesium ion binding"/>
    <property type="evidence" value="ECO:0007669"/>
    <property type="project" value="TreeGrafter"/>
</dbReference>
<dbReference type="EMBL" id="ML978235">
    <property type="protein sequence ID" value="KAF2026898.1"/>
    <property type="molecule type" value="Genomic_DNA"/>
</dbReference>